<evidence type="ECO:0000313" key="1">
    <source>
        <dbReference type="EMBL" id="MED6279501.1"/>
    </source>
</evidence>
<sequence length="103" mass="11539">IPAECASLLRQTAVMKRRIMGSDLCFSHEEELSGAEWIFHRCTSTLIVHTPFLSSVLMIAAAQTQIWLPDHDPLMPLCVCRDNEHSCIPAPESCMQLMDSLPD</sequence>
<reference evidence="1 2" key="1">
    <citation type="submission" date="2021-06" db="EMBL/GenBank/DDBJ databases">
        <authorList>
            <person name="Palmer J.M."/>
        </authorList>
    </citation>
    <scope>NUCLEOTIDE SEQUENCE [LARGE SCALE GENOMIC DNA]</scope>
    <source>
        <strain evidence="1 2">CL_MEX2019</strain>
        <tissue evidence="1">Muscle</tissue>
    </source>
</reference>
<comment type="caution">
    <text evidence="1">The sequence shown here is derived from an EMBL/GenBank/DDBJ whole genome shotgun (WGS) entry which is preliminary data.</text>
</comment>
<feature type="non-terminal residue" evidence="1">
    <location>
        <position position="1"/>
    </location>
</feature>
<organism evidence="1 2">
    <name type="scientific">Characodon lateralis</name>
    <dbReference type="NCBI Taxonomy" id="208331"/>
    <lineage>
        <taxon>Eukaryota</taxon>
        <taxon>Metazoa</taxon>
        <taxon>Chordata</taxon>
        <taxon>Craniata</taxon>
        <taxon>Vertebrata</taxon>
        <taxon>Euteleostomi</taxon>
        <taxon>Actinopterygii</taxon>
        <taxon>Neopterygii</taxon>
        <taxon>Teleostei</taxon>
        <taxon>Neoteleostei</taxon>
        <taxon>Acanthomorphata</taxon>
        <taxon>Ovalentaria</taxon>
        <taxon>Atherinomorphae</taxon>
        <taxon>Cyprinodontiformes</taxon>
        <taxon>Goodeidae</taxon>
        <taxon>Characodon</taxon>
    </lineage>
</organism>
<gene>
    <name evidence="1" type="ORF">CHARACLAT_001470</name>
</gene>
<keyword evidence="2" id="KW-1185">Reference proteome</keyword>
<accession>A0ABU7DWS6</accession>
<evidence type="ECO:0000313" key="2">
    <source>
        <dbReference type="Proteomes" id="UP001352852"/>
    </source>
</evidence>
<protein>
    <submittedName>
        <fullName evidence="1">Uncharacterized protein</fullName>
    </submittedName>
</protein>
<proteinExistence type="predicted"/>
<name>A0ABU7DWS6_9TELE</name>
<dbReference type="EMBL" id="JAHUTJ010041041">
    <property type="protein sequence ID" value="MED6279501.1"/>
    <property type="molecule type" value="Genomic_DNA"/>
</dbReference>
<dbReference type="Proteomes" id="UP001352852">
    <property type="component" value="Unassembled WGS sequence"/>
</dbReference>